<protein>
    <submittedName>
        <fullName evidence="2">Uncharacterized protein</fullName>
    </submittedName>
</protein>
<dbReference type="OrthoDB" id="10616881at2759"/>
<dbReference type="AlphaFoldDB" id="A0A1Y2BGP9"/>
<keyword evidence="3" id="KW-1185">Reference proteome</keyword>
<sequence>MVSDLTSSLGTPLDRDFEVENRQLRERINALEEAVWQLQQKVTIREDSTTALLSGPNTLSPQVVSLALGLLCGVFQSSQPAPFQNGLTNLLIVTATVFFHLPPSPRDREVYSALSTSLALLLSTYDSTTVIDPYDYIDQLDFFAPPDIIWLFVHTADHALILTFRQVLRREIIMFPGTRRGLTCEVLYHALLPEINHGVGWFSKEEKVYVRVMAQLRGWKLGGDGLQRVDWEFIEDVIRPYGPEGKRNIVSGIEKSDSTGYTKRQKVEGWQQSIDGETLDS</sequence>
<evidence type="ECO:0000313" key="2">
    <source>
        <dbReference type="EMBL" id="ORY33992.1"/>
    </source>
</evidence>
<reference evidence="2 3" key="1">
    <citation type="submission" date="2016-07" db="EMBL/GenBank/DDBJ databases">
        <title>Pervasive Adenine N6-methylation of Active Genes in Fungi.</title>
        <authorList>
            <consortium name="DOE Joint Genome Institute"/>
            <person name="Mondo S.J."/>
            <person name="Dannebaum R.O."/>
            <person name="Kuo R.C."/>
            <person name="Labutti K."/>
            <person name="Haridas S."/>
            <person name="Kuo A."/>
            <person name="Salamov A."/>
            <person name="Ahrendt S.R."/>
            <person name="Lipzen A."/>
            <person name="Sullivan W."/>
            <person name="Andreopoulos W.B."/>
            <person name="Clum A."/>
            <person name="Lindquist E."/>
            <person name="Daum C."/>
            <person name="Ramamoorthy G.K."/>
            <person name="Gryganskyi A."/>
            <person name="Culley D."/>
            <person name="Magnuson J.K."/>
            <person name="James T.Y."/>
            <person name="O'Malley M.A."/>
            <person name="Stajich J.E."/>
            <person name="Spatafora J.W."/>
            <person name="Visel A."/>
            <person name="Grigoriev I.V."/>
        </authorList>
    </citation>
    <scope>NUCLEOTIDE SEQUENCE [LARGE SCALE GENOMIC DNA]</scope>
    <source>
        <strain evidence="2 3">68-887.2</strain>
    </source>
</reference>
<dbReference type="EMBL" id="MCFC01000004">
    <property type="protein sequence ID" value="ORY33992.1"/>
    <property type="molecule type" value="Genomic_DNA"/>
</dbReference>
<dbReference type="InParanoid" id="A0A1Y2BGP9"/>
<keyword evidence="1" id="KW-0175">Coiled coil</keyword>
<evidence type="ECO:0000256" key="1">
    <source>
        <dbReference type="SAM" id="Coils"/>
    </source>
</evidence>
<dbReference type="Proteomes" id="UP000193986">
    <property type="component" value="Unassembled WGS sequence"/>
</dbReference>
<proteinExistence type="predicted"/>
<name>A0A1Y2BGP9_9TREE</name>
<evidence type="ECO:0000313" key="3">
    <source>
        <dbReference type="Proteomes" id="UP000193986"/>
    </source>
</evidence>
<organism evidence="2 3">
    <name type="scientific">Naematelia encephala</name>
    <dbReference type="NCBI Taxonomy" id="71784"/>
    <lineage>
        <taxon>Eukaryota</taxon>
        <taxon>Fungi</taxon>
        <taxon>Dikarya</taxon>
        <taxon>Basidiomycota</taxon>
        <taxon>Agaricomycotina</taxon>
        <taxon>Tremellomycetes</taxon>
        <taxon>Tremellales</taxon>
        <taxon>Naemateliaceae</taxon>
        <taxon>Naematelia</taxon>
    </lineage>
</organism>
<accession>A0A1Y2BGP9</accession>
<feature type="coiled-coil region" evidence="1">
    <location>
        <begin position="14"/>
        <end position="41"/>
    </location>
</feature>
<gene>
    <name evidence="2" type="ORF">BCR39DRAFT_556784</name>
</gene>
<comment type="caution">
    <text evidence="2">The sequence shown here is derived from an EMBL/GenBank/DDBJ whole genome shotgun (WGS) entry which is preliminary data.</text>
</comment>